<comment type="caution">
    <text evidence="5">The sequence shown here is derived from an EMBL/GenBank/DDBJ whole genome shotgun (WGS) entry which is preliminary data.</text>
</comment>
<keyword evidence="1" id="KW-0813">Transport</keyword>
<dbReference type="PROSITE" id="PS50893">
    <property type="entry name" value="ABC_TRANSPORTER_2"/>
    <property type="match status" value="1"/>
</dbReference>
<dbReference type="InterPro" id="IPR003593">
    <property type="entry name" value="AAA+_ATPase"/>
</dbReference>
<keyword evidence="3 5" id="KW-0067">ATP-binding</keyword>
<evidence type="ECO:0000313" key="6">
    <source>
        <dbReference type="Proteomes" id="UP001501470"/>
    </source>
</evidence>
<dbReference type="EMBL" id="BAAAQD010000061">
    <property type="protein sequence ID" value="GAA1576826.1"/>
    <property type="molecule type" value="Genomic_DNA"/>
</dbReference>
<evidence type="ECO:0000256" key="3">
    <source>
        <dbReference type="ARBA" id="ARBA00022840"/>
    </source>
</evidence>
<dbReference type="Pfam" id="PF12399">
    <property type="entry name" value="BCA_ABC_TP_C"/>
    <property type="match status" value="1"/>
</dbReference>
<dbReference type="SMART" id="SM00382">
    <property type="entry name" value="AAA"/>
    <property type="match status" value="1"/>
</dbReference>
<dbReference type="GO" id="GO:0005524">
    <property type="term" value="F:ATP binding"/>
    <property type="evidence" value="ECO:0007669"/>
    <property type="project" value="UniProtKB-KW"/>
</dbReference>
<dbReference type="Pfam" id="PF00005">
    <property type="entry name" value="ABC_tran"/>
    <property type="match status" value="1"/>
</dbReference>
<organism evidence="5 6">
    <name type="scientific">Dactylosporangium maewongense</name>
    <dbReference type="NCBI Taxonomy" id="634393"/>
    <lineage>
        <taxon>Bacteria</taxon>
        <taxon>Bacillati</taxon>
        <taxon>Actinomycetota</taxon>
        <taxon>Actinomycetes</taxon>
        <taxon>Micromonosporales</taxon>
        <taxon>Micromonosporaceae</taxon>
        <taxon>Dactylosporangium</taxon>
    </lineage>
</organism>
<protein>
    <submittedName>
        <fullName evidence="5">ABC transporter ATP-binding protein</fullName>
    </submittedName>
</protein>
<dbReference type="PANTHER" id="PTHR45772">
    <property type="entry name" value="CONSERVED COMPONENT OF ABC TRANSPORTER FOR NATURAL AMINO ACIDS-RELATED"/>
    <property type="match status" value="1"/>
</dbReference>
<gene>
    <name evidence="5" type="ORF">GCM10009827_118290</name>
</gene>
<dbReference type="InterPro" id="IPR027417">
    <property type="entry name" value="P-loop_NTPase"/>
</dbReference>
<feature type="domain" description="ABC transporter" evidence="4">
    <location>
        <begin position="7"/>
        <end position="255"/>
    </location>
</feature>
<dbReference type="InterPro" id="IPR051120">
    <property type="entry name" value="ABC_AA/LPS_Transport"/>
</dbReference>
<dbReference type="InterPro" id="IPR032823">
    <property type="entry name" value="BCA_ABC_TP_C"/>
</dbReference>
<dbReference type="InterPro" id="IPR003439">
    <property type="entry name" value="ABC_transporter-like_ATP-bd"/>
</dbReference>
<dbReference type="RefSeq" id="WP_344515661.1">
    <property type="nucleotide sequence ID" value="NZ_BAAAQD010000061.1"/>
</dbReference>
<name>A0ABP4PGW7_9ACTN</name>
<evidence type="ECO:0000259" key="4">
    <source>
        <dbReference type="PROSITE" id="PS50893"/>
    </source>
</evidence>
<dbReference type="Gene3D" id="3.40.50.300">
    <property type="entry name" value="P-loop containing nucleotide triphosphate hydrolases"/>
    <property type="match status" value="1"/>
</dbReference>
<keyword evidence="2" id="KW-0547">Nucleotide-binding</keyword>
<accession>A0ABP4PGW7</accession>
<dbReference type="Proteomes" id="UP001501470">
    <property type="component" value="Unassembled WGS sequence"/>
</dbReference>
<reference evidence="6" key="1">
    <citation type="journal article" date="2019" name="Int. J. Syst. Evol. Microbiol.">
        <title>The Global Catalogue of Microorganisms (GCM) 10K type strain sequencing project: providing services to taxonomists for standard genome sequencing and annotation.</title>
        <authorList>
            <consortium name="The Broad Institute Genomics Platform"/>
            <consortium name="The Broad Institute Genome Sequencing Center for Infectious Disease"/>
            <person name="Wu L."/>
            <person name="Ma J."/>
        </authorList>
    </citation>
    <scope>NUCLEOTIDE SEQUENCE [LARGE SCALE GENOMIC DNA]</scope>
    <source>
        <strain evidence="6">JCM 15933</strain>
    </source>
</reference>
<proteinExistence type="predicted"/>
<dbReference type="PANTHER" id="PTHR45772:SF1">
    <property type="entry name" value="ABC TRANSPORTER ATP-BINDING PROTEIN"/>
    <property type="match status" value="1"/>
</dbReference>
<evidence type="ECO:0000313" key="5">
    <source>
        <dbReference type="EMBL" id="GAA1576826.1"/>
    </source>
</evidence>
<evidence type="ECO:0000256" key="2">
    <source>
        <dbReference type="ARBA" id="ARBA00022741"/>
    </source>
</evidence>
<dbReference type="SUPFAM" id="SSF52540">
    <property type="entry name" value="P-loop containing nucleoside triphosphate hydrolases"/>
    <property type="match status" value="1"/>
</dbReference>
<evidence type="ECO:0000256" key="1">
    <source>
        <dbReference type="ARBA" id="ARBA00022448"/>
    </source>
</evidence>
<sequence>MNDSTGLQVDDLSVEFGAVTALNHVSCEFPASGISGLLGPNGAGKTTLLNVVSGFQVPSSGSVRVNGSDLAADGIRARVLSGVVRTFQTVRLLEKETVFDNVALGCEGLQRHSPLRQVLGIGKGRAARRRDHDVTIDALAMVGLGSLAQRMPAELPYAKRRLVEIARAIAGSPKVLLLDEPMAGMDREARLALLDTLVEVQGSLGMTMVVVEHDIDMVRRLCTHVVVLAGGAFVAAGPPDEIVADPRVQATYFGAEDARHQ</sequence>
<keyword evidence="6" id="KW-1185">Reference proteome</keyword>